<evidence type="ECO:0000313" key="5">
    <source>
        <dbReference type="Proteomes" id="UP000566454"/>
    </source>
</evidence>
<dbReference type="GO" id="GO:0005737">
    <property type="term" value="C:cytoplasm"/>
    <property type="evidence" value="ECO:0007669"/>
    <property type="project" value="TreeGrafter"/>
</dbReference>
<dbReference type="GO" id="GO:0001540">
    <property type="term" value="F:amyloid-beta binding"/>
    <property type="evidence" value="ECO:0007669"/>
    <property type="project" value="InterPro"/>
</dbReference>
<dbReference type="AlphaFoldDB" id="A0A7K5QZA2"/>
<dbReference type="FunFam" id="2.20.70.10:FF:000003">
    <property type="entry name" value="amyloid beta A4 precursor protein-binding family B member 2"/>
    <property type="match status" value="1"/>
</dbReference>
<accession>A0A7K5QZA2</accession>
<dbReference type="InterPro" id="IPR001202">
    <property type="entry name" value="WW_dom"/>
</dbReference>
<dbReference type="GO" id="GO:0006355">
    <property type="term" value="P:regulation of DNA-templated transcription"/>
    <property type="evidence" value="ECO:0007669"/>
    <property type="project" value="TreeGrafter"/>
</dbReference>
<dbReference type="InterPro" id="IPR011993">
    <property type="entry name" value="PH-like_dom_sf"/>
</dbReference>
<dbReference type="PANTHER" id="PTHR14058:SF11">
    <property type="entry name" value="AMYLOID BETA PRECURSOR PROTEIN BINDING FAMILY B MEMBER 2"/>
    <property type="match status" value="1"/>
</dbReference>
<dbReference type="SMART" id="SM00456">
    <property type="entry name" value="WW"/>
    <property type="match status" value="1"/>
</dbReference>
<dbReference type="PROSITE" id="PS01179">
    <property type="entry name" value="PID"/>
    <property type="match status" value="2"/>
</dbReference>
<dbReference type="SMART" id="SM00462">
    <property type="entry name" value="PTB"/>
    <property type="match status" value="2"/>
</dbReference>
<dbReference type="PANTHER" id="PTHR14058">
    <property type="entry name" value="AMYLOID BETA A4 PRECURSOR PROTEIN-BINDING FAMILY B"/>
    <property type="match status" value="1"/>
</dbReference>
<dbReference type="PROSITE" id="PS50020">
    <property type="entry name" value="WW_DOMAIN_2"/>
    <property type="match status" value="1"/>
</dbReference>
<dbReference type="Pfam" id="PF00640">
    <property type="entry name" value="PID"/>
    <property type="match status" value="2"/>
</dbReference>
<dbReference type="FunFam" id="2.30.29.30:FF:000005">
    <property type="entry name" value="Amyloid beta (A4) protein b"/>
    <property type="match status" value="1"/>
</dbReference>
<dbReference type="Gene3D" id="2.20.70.10">
    <property type="match status" value="1"/>
</dbReference>
<keyword evidence="5" id="KW-1185">Reference proteome</keyword>
<evidence type="ECO:0000259" key="2">
    <source>
        <dbReference type="PROSITE" id="PS01179"/>
    </source>
</evidence>
<sequence>LFSADIWSDQSFQTDPDLPPGWKKINDIAGIYYWHIPTGTTQWQRPVSIPTDLQGSRKGSLGSITPSPTPETECFAVRSLGWVEMAEEDLAPGKSSVAVNNCIRQLSYCKNDIRDTVGIWGEGKDMYLILENDMLNLIDPMDRTVLHSQPIVSIRVWGVGRDNGRDFAYVARDKDTRILKCHVFRCDTPAKAIATSLHEICSKASGFKISCIFIIPMLFCFFTKQAASKMYSILKFCGSAESLGVSLEGEIQPRPEQAWLVQIDKKELQYCIRISSHLIKSESSTEYPVVMINPLAHDQNEEEVMVECRVRFLSFMGVGKDIHTFAFIMDTGNQHFECHVFWCEPNAGNVSEAVQAACMV</sequence>
<dbReference type="Pfam" id="PF00397">
    <property type="entry name" value="WW"/>
    <property type="match status" value="1"/>
</dbReference>
<dbReference type="InterPro" id="IPR006020">
    <property type="entry name" value="PTB/PI_dom"/>
</dbReference>
<reference evidence="4 5" key="1">
    <citation type="submission" date="2019-09" db="EMBL/GenBank/DDBJ databases">
        <title>Bird 10,000 Genomes (B10K) Project - Family phase.</title>
        <authorList>
            <person name="Zhang G."/>
        </authorList>
    </citation>
    <scope>NUCLEOTIDE SEQUENCE [LARGE SCALE GENOMIC DNA]</scope>
    <source>
        <strain evidence="4">B10K-DU-013-18</strain>
        <tissue evidence="4">Muscle</tissue>
    </source>
</reference>
<organism evidence="4 5">
    <name type="scientific">Prunella himalayana</name>
    <dbReference type="NCBI Taxonomy" id="670356"/>
    <lineage>
        <taxon>Eukaryota</taxon>
        <taxon>Metazoa</taxon>
        <taxon>Chordata</taxon>
        <taxon>Craniata</taxon>
        <taxon>Vertebrata</taxon>
        <taxon>Euteleostomi</taxon>
        <taxon>Archelosauria</taxon>
        <taxon>Archosauria</taxon>
        <taxon>Dinosauria</taxon>
        <taxon>Saurischia</taxon>
        <taxon>Theropoda</taxon>
        <taxon>Coelurosauria</taxon>
        <taxon>Aves</taxon>
        <taxon>Neognathae</taxon>
        <taxon>Neoaves</taxon>
        <taxon>Telluraves</taxon>
        <taxon>Australaves</taxon>
        <taxon>Passeriformes</taxon>
        <taxon>Passeroidea</taxon>
        <taxon>Prunellidae</taxon>
        <taxon>Prunella</taxon>
    </lineage>
</organism>
<dbReference type="InterPro" id="IPR039576">
    <property type="entry name" value="APBB1/2/3"/>
</dbReference>
<dbReference type="GO" id="GO:0005634">
    <property type="term" value="C:nucleus"/>
    <property type="evidence" value="ECO:0007669"/>
    <property type="project" value="TreeGrafter"/>
</dbReference>
<feature type="non-terminal residue" evidence="4">
    <location>
        <position position="360"/>
    </location>
</feature>
<evidence type="ECO:0000313" key="4">
    <source>
        <dbReference type="EMBL" id="NWT72789.1"/>
    </source>
</evidence>
<comment type="caution">
    <text evidence="4">The sequence shown here is derived from an EMBL/GenBank/DDBJ whole genome shotgun (WGS) entry which is preliminary data.</text>
</comment>
<feature type="domain" description="WW" evidence="3">
    <location>
        <begin position="16"/>
        <end position="48"/>
    </location>
</feature>
<keyword evidence="1" id="KW-0677">Repeat</keyword>
<feature type="domain" description="PID" evidence="2">
    <location>
        <begin position="75"/>
        <end position="202"/>
    </location>
</feature>
<name>A0A7K5QZA2_9PASE</name>
<dbReference type="PROSITE" id="PS01159">
    <property type="entry name" value="WW_DOMAIN_1"/>
    <property type="match status" value="1"/>
</dbReference>
<dbReference type="SUPFAM" id="SSF50729">
    <property type="entry name" value="PH domain-like"/>
    <property type="match status" value="2"/>
</dbReference>
<feature type="domain" description="PID" evidence="2">
    <location>
        <begin position="298"/>
        <end position="360"/>
    </location>
</feature>
<dbReference type="InterPro" id="IPR036020">
    <property type="entry name" value="WW_dom_sf"/>
</dbReference>
<dbReference type="SUPFAM" id="SSF51045">
    <property type="entry name" value="WW domain"/>
    <property type="match status" value="1"/>
</dbReference>
<dbReference type="FunFam" id="2.30.29.30:FF:000019">
    <property type="entry name" value="Amyloid beta (A4) precursor protein-binding, family B, member 1 (Fe65)"/>
    <property type="match status" value="1"/>
</dbReference>
<evidence type="ECO:0000259" key="3">
    <source>
        <dbReference type="PROSITE" id="PS50020"/>
    </source>
</evidence>
<dbReference type="Proteomes" id="UP000566454">
    <property type="component" value="Unassembled WGS sequence"/>
</dbReference>
<dbReference type="EMBL" id="VYZK01000421">
    <property type="protein sequence ID" value="NWT72789.1"/>
    <property type="molecule type" value="Genomic_DNA"/>
</dbReference>
<dbReference type="CDD" id="cd01272">
    <property type="entry name" value="PTB1_Fe65"/>
    <property type="match status" value="1"/>
</dbReference>
<dbReference type="Gene3D" id="2.30.29.30">
    <property type="entry name" value="Pleckstrin-homology domain (PH domain)/Phosphotyrosine-binding domain (PTB)"/>
    <property type="match status" value="2"/>
</dbReference>
<protein>
    <submittedName>
        <fullName evidence="4">APBB2 protein</fullName>
    </submittedName>
</protein>
<dbReference type="OrthoDB" id="5969782at2759"/>
<evidence type="ECO:0000256" key="1">
    <source>
        <dbReference type="ARBA" id="ARBA00022737"/>
    </source>
</evidence>
<feature type="non-terminal residue" evidence="4">
    <location>
        <position position="1"/>
    </location>
</feature>
<proteinExistence type="predicted"/>
<gene>
    <name evidence="4" type="primary">Apbb2_0</name>
    <name evidence="4" type="ORF">PRUHIM_R06830</name>
</gene>
<dbReference type="CDD" id="cd00201">
    <property type="entry name" value="WW"/>
    <property type="match status" value="1"/>
</dbReference>